<organism evidence="2 3">
    <name type="scientific">Actinoalloteichus fjordicus</name>
    <dbReference type="NCBI Taxonomy" id="1612552"/>
    <lineage>
        <taxon>Bacteria</taxon>
        <taxon>Bacillati</taxon>
        <taxon>Actinomycetota</taxon>
        <taxon>Actinomycetes</taxon>
        <taxon>Pseudonocardiales</taxon>
        <taxon>Pseudonocardiaceae</taxon>
        <taxon>Actinoalloteichus</taxon>
    </lineage>
</organism>
<dbReference type="Pfam" id="PF02585">
    <property type="entry name" value="PIG-L"/>
    <property type="match status" value="1"/>
</dbReference>
<accession>A0AAC9LHF5</accession>
<evidence type="ECO:0000313" key="2">
    <source>
        <dbReference type="EMBL" id="APU17761.1"/>
    </source>
</evidence>
<gene>
    <name evidence="2" type="ORF">UA74_28825</name>
</gene>
<dbReference type="RefSeq" id="WP_075765834.1">
    <property type="nucleotide sequence ID" value="NZ_CP016076.1"/>
</dbReference>
<dbReference type="GO" id="GO:0016811">
    <property type="term" value="F:hydrolase activity, acting on carbon-nitrogen (but not peptide) bonds, in linear amides"/>
    <property type="evidence" value="ECO:0007669"/>
    <property type="project" value="TreeGrafter"/>
</dbReference>
<proteinExistence type="predicted"/>
<name>A0AAC9LHF5_9PSEU</name>
<reference evidence="3" key="1">
    <citation type="submission" date="2016-06" db="EMBL/GenBank/DDBJ databases">
        <title>Complete genome sequence of Actinoalloteichus fjordicus DSM 46855 (=ADI127-17), type strain of the new species Actinoalloteichus fjordicus.</title>
        <authorList>
            <person name="Ruckert C."/>
            <person name="Nouioui I."/>
            <person name="Willmese J."/>
            <person name="van Wezel G."/>
            <person name="Klenk H.-P."/>
            <person name="Kalinowski J."/>
            <person name="Zotchev S.B."/>
        </authorList>
    </citation>
    <scope>NUCLEOTIDE SEQUENCE [LARGE SCALE GENOMIC DNA]</scope>
    <source>
        <strain evidence="3">ADI127-7</strain>
    </source>
</reference>
<dbReference type="Gene3D" id="3.40.50.10320">
    <property type="entry name" value="LmbE-like"/>
    <property type="match status" value="1"/>
</dbReference>
<dbReference type="InterPro" id="IPR003737">
    <property type="entry name" value="GlcNAc_PI_deacetylase-related"/>
</dbReference>
<keyword evidence="3" id="KW-1185">Reference proteome</keyword>
<evidence type="ECO:0000313" key="3">
    <source>
        <dbReference type="Proteomes" id="UP000185511"/>
    </source>
</evidence>
<sequence length="219" mass="24008">MRGLRLTDVREIAILGAHCDDIAIGAGGTLLNLCRSVPGLRVTAMVLTGADTAREVEEKSALTAFCPGARLDLRVLSLPDGRVPAHWQAVKDALEILRTDCDPDLVIGPAPHDQHQDHRMLATLVPTVFRDHLILGYEILKWDADLAQPSVYLPMTESVAKAKAELLVEHYPSQGTRSWFDAETFLALAKVRGVQSRSTHAEAFFTNKIVVEGIDSCEF</sequence>
<dbReference type="PANTHER" id="PTHR12993:SF30">
    <property type="entry name" value="N-ACETYL-ALPHA-D-GLUCOSAMINYL L-MALATE DEACETYLASE 1"/>
    <property type="match status" value="1"/>
</dbReference>
<keyword evidence="1" id="KW-0862">Zinc</keyword>
<dbReference type="AlphaFoldDB" id="A0AAC9LHF5"/>
<protein>
    <submittedName>
        <fullName evidence="2">GlcNAc-PI de-N-acetylase</fullName>
    </submittedName>
</protein>
<evidence type="ECO:0000256" key="1">
    <source>
        <dbReference type="ARBA" id="ARBA00022833"/>
    </source>
</evidence>
<dbReference type="EMBL" id="CP016076">
    <property type="protein sequence ID" value="APU17761.1"/>
    <property type="molecule type" value="Genomic_DNA"/>
</dbReference>
<dbReference type="GO" id="GO:0016137">
    <property type="term" value="P:glycoside metabolic process"/>
    <property type="evidence" value="ECO:0007669"/>
    <property type="project" value="UniProtKB-ARBA"/>
</dbReference>
<dbReference type="SUPFAM" id="SSF102588">
    <property type="entry name" value="LmbE-like"/>
    <property type="match status" value="1"/>
</dbReference>
<dbReference type="Proteomes" id="UP000185511">
    <property type="component" value="Chromosome"/>
</dbReference>
<dbReference type="InterPro" id="IPR024078">
    <property type="entry name" value="LmbE-like_dom_sf"/>
</dbReference>
<dbReference type="KEGG" id="acad:UA74_28825"/>
<dbReference type="PANTHER" id="PTHR12993">
    <property type="entry name" value="N-ACETYLGLUCOSAMINYL-PHOSPHATIDYLINOSITOL DE-N-ACETYLASE-RELATED"/>
    <property type="match status" value="1"/>
</dbReference>